<evidence type="ECO:0000256" key="3">
    <source>
        <dbReference type="ARBA" id="ARBA00022946"/>
    </source>
</evidence>
<dbReference type="GO" id="GO:0005762">
    <property type="term" value="C:mitochondrial large ribosomal subunit"/>
    <property type="evidence" value="ECO:0007669"/>
    <property type="project" value="TreeGrafter"/>
</dbReference>
<dbReference type="InterPro" id="IPR000597">
    <property type="entry name" value="Ribosomal_uL3"/>
</dbReference>
<comment type="similarity">
    <text evidence="2 8">Belongs to the universal ribosomal protein uL3 family.</text>
</comment>
<comment type="caution">
    <text evidence="9">The sequence shown here is derived from an EMBL/GenBank/DDBJ whole genome shotgun (WGS) entry which is preliminary data.</text>
</comment>
<dbReference type="InterPro" id="IPR019927">
    <property type="entry name" value="Ribosomal_uL3_bac/org-type"/>
</dbReference>
<keyword evidence="3" id="KW-0809">Transit peptide</keyword>
<proteinExistence type="inferred from homology"/>
<dbReference type="PROSITE" id="PS00474">
    <property type="entry name" value="RIBOSOMAL_L3"/>
    <property type="match status" value="1"/>
</dbReference>
<keyword evidence="4 8" id="KW-0689">Ribosomal protein</keyword>
<keyword evidence="5" id="KW-0496">Mitochondrion</keyword>
<dbReference type="SUPFAM" id="SSF50447">
    <property type="entry name" value="Translation proteins"/>
    <property type="match status" value="1"/>
</dbReference>
<protein>
    <recommendedName>
        <fullName evidence="7">Large ribosomal subunit protein uL3m</fullName>
    </recommendedName>
</protein>
<evidence type="ECO:0000256" key="8">
    <source>
        <dbReference type="RuleBase" id="RU003905"/>
    </source>
</evidence>
<dbReference type="GO" id="GO:0006412">
    <property type="term" value="P:translation"/>
    <property type="evidence" value="ECO:0007669"/>
    <property type="project" value="InterPro"/>
</dbReference>
<evidence type="ECO:0000313" key="10">
    <source>
        <dbReference type="Proteomes" id="UP000789739"/>
    </source>
</evidence>
<keyword evidence="6 8" id="KW-0687">Ribonucleoprotein</keyword>
<evidence type="ECO:0000256" key="4">
    <source>
        <dbReference type="ARBA" id="ARBA00022980"/>
    </source>
</evidence>
<evidence type="ECO:0000256" key="5">
    <source>
        <dbReference type="ARBA" id="ARBA00023128"/>
    </source>
</evidence>
<dbReference type="Pfam" id="PF00297">
    <property type="entry name" value="Ribosomal_L3"/>
    <property type="match status" value="1"/>
</dbReference>
<organism evidence="9 10">
    <name type="scientific">Paraglomus brasilianum</name>
    <dbReference type="NCBI Taxonomy" id="144538"/>
    <lineage>
        <taxon>Eukaryota</taxon>
        <taxon>Fungi</taxon>
        <taxon>Fungi incertae sedis</taxon>
        <taxon>Mucoromycota</taxon>
        <taxon>Glomeromycotina</taxon>
        <taxon>Glomeromycetes</taxon>
        <taxon>Paraglomerales</taxon>
        <taxon>Paraglomeraceae</taxon>
        <taxon>Paraglomus</taxon>
    </lineage>
</organism>
<gene>
    <name evidence="9" type="ORF">PBRASI_LOCUS5534</name>
</gene>
<dbReference type="Proteomes" id="UP000789739">
    <property type="component" value="Unassembled WGS sequence"/>
</dbReference>
<evidence type="ECO:0000256" key="6">
    <source>
        <dbReference type="ARBA" id="ARBA00023274"/>
    </source>
</evidence>
<dbReference type="AlphaFoldDB" id="A0A9N9BDC4"/>
<keyword evidence="10" id="KW-1185">Reference proteome</keyword>
<evidence type="ECO:0000256" key="7">
    <source>
        <dbReference type="ARBA" id="ARBA00035209"/>
    </source>
</evidence>
<evidence type="ECO:0000256" key="2">
    <source>
        <dbReference type="ARBA" id="ARBA00006540"/>
    </source>
</evidence>
<dbReference type="OrthoDB" id="274683at2759"/>
<dbReference type="PANTHER" id="PTHR11229">
    <property type="entry name" value="50S RIBOSOMAL PROTEIN L3"/>
    <property type="match status" value="1"/>
</dbReference>
<name>A0A9N9BDC4_9GLOM</name>
<dbReference type="InterPro" id="IPR009000">
    <property type="entry name" value="Transl_B-barrel_sf"/>
</dbReference>
<evidence type="ECO:0000313" key="9">
    <source>
        <dbReference type="EMBL" id="CAG8559893.1"/>
    </source>
</evidence>
<dbReference type="GO" id="GO:0003735">
    <property type="term" value="F:structural constituent of ribosome"/>
    <property type="evidence" value="ECO:0007669"/>
    <property type="project" value="InterPro"/>
</dbReference>
<dbReference type="EMBL" id="CAJVPI010000654">
    <property type="protein sequence ID" value="CAG8559893.1"/>
    <property type="molecule type" value="Genomic_DNA"/>
</dbReference>
<dbReference type="NCBIfam" id="TIGR03625">
    <property type="entry name" value="L3_bact"/>
    <property type="match status" value="1"/>
</dbReference>
<dbReference type="PANTHER" id="PTHR11229:SF8">
    <property type="entry name" value="LARGE RIBOSOMAL SUBUNIT PROTEIN UL3M"/>
    <property type="match status" value="1"/>
</dbReference>
<reference evidence="9" key="1">
    <citation type="submission" date="2021-06" db="EMBL/GenBank/DDBJ databases">
        <authorList>
            <person name="Kallberg Y."/>
            <person name="Tangrot J."/>
            <person name="Rosling A."/>
        </authorList>
    </citation>
    <scope>NUCLEOTIDE SEQUENCE</scope>
    <source>
        <strain evidence="9">BR232B</strain>
    </source>
</reference>
<sequence length="313" mass="34586">MNELTTLFTFRRAAASSLSTRTLFGKNSFPAQHRTFNLVPTGKILVSPTAETDRPQWTSESVRLGVIARKEGMRAIWDEWGVRVPVTVLKVVQVKRNEKDYKPGLVAVEVGCTDMKKNVSKALLGHHEKYGVPPKQKRMTFWVTQDAVLPPGTELSSAHFVPGQYVDVQAKTIGKGFAGVMKRWGFAGAPASHGTSLVHRHAGSTGARQDPGRVFKGKKMAGRMGGKNHSVQNLKVVKIDNTLNLIYVKGHVPGFDRQFVRVRDAVRQKKSKVFPKDCTPPPFPTIDPKLLATMPRELMAKTGGSDPLIIKDR</sequence>
<accession>A0A9N9BDC4</accession>
<comment type="subcellular location">
    <subcellularLocation>
        <location evidence="1">Mitochondrion</location>
    </subcellularLocation>
</comment>
<evidence type="ECO:0000256" key="1">
    <source>
        <dbReference type="ARBA" id="ARBA00004173"/>
    </source>
</evidence>
<dbReference type="FunFam" id="2.40.30.10:FF:000004">
    <property type="entry name" value="50S ribosomal protein L3"/>
    <property type="match status" value="1"/>
</dbReference>
<dbReference type="Gene3D" id="2.40.30.10">
    <property type="entry name" value="Translation factors"/>
    <property type="match status" value="2"/>
</dbReference>
<dbReference type="InterPro" id="IPR019926">
    <property type="entry name" value="Ribosomal_uL3_CS"/>
</dbReference>